<comment type="caution">
    <text evidence="3">The sequence shown here is derived from an EMBL/GenBank/DDBJ whole genome shotgun (WGS) entry which is preliminary data.</text>
</comment>
<feature type="chain" id="PRO_5036228968" evidence="1">
    <location>
        <begin position="21"/>
        <end position="313"/>
    </location>
</feature>
<dbReference type="Proteomes" id="UP000663870">
    <property type="component" value="Unassembled WGS sequence"/>
</dbReference>
<proteinExistence type="predicted"/>
<keyword evidence="4" id="KW-1185">Reference proteome</keyword>
<sequence>MFEKFSYILLFIQSIIACNAIDTYSIVEQTGATVTTTPQPLLTSLEELNKEFRRHYRNALDDYWRLTSENGTVFIRNGGSLTFIHKGIRYPTIKTIPQSFHQLKTIAHIPITVYLLCNNLPTVSDDTLEQYWKQLNNLQLPDSIGSERQSALRIIHESRTFIRQKINNKMSVDQKSLTTYIQHIWNDSSALIDAAAIANLNSTHHIIQKWLNEHNINRHDPSIKVIVIGPQSARQNNFDTTYFEYLLGDDQKQNVFYIEEIYNDENKVISIFSNWFLQEQLSNIFFNDNNRMHSDLLMTDNVRQHMIEQILLC</sequence>
<dbReference type="EMBL" id="CAJNOH010001602">
    <property type="protein sequence ID" value="CAF1234256.1"/>
    <property type="molecule type" value="Genomic_DNA"/>
</dbReference>
<feature type="signal peptide" evidence="1">
    <location>
        <begin position="1"/>
        <end position="20"/>
    </location>
</feature>
<gene>
    <name evidence="3" type="ORF">JXQ802_LOCUS41284</name>
    <name evidence="2" type="ORF">PYM288_LOCUS26542</name>
</gene>
<keyword evidence="1" id="KW-0732">Signal</keyword>
<organism evidence="3 4">
    <name type="scientific">Rotaria sordida</name>
    <dbReference type="NCBI Taxonomy" id="392033"/>
    <lineage>
        <taxon>Eukaryota</taxon>
        <taxon>Metazoa</taxon>
        <taxon>Spiralia</taxon>
        <taxon>Gnathifera</taxon>
        <taxon>Rotifera</taxon>
        <taxon>Eurotatoria</taxon>
        <taxon>Bdelloidea</taxon>
        <taxon>Philodinida</taxon>
        <taxon>Philodinidae</taxon>
        <taxon>Rotaria</taxon>
    </lineage>
</organism>
<evidence type="ECO:0000313" key="2">
    <source>
        <dbReference type="EMBL" id="CAF1234256.1"/>
    </source>
</evidence>
<dbReference type="Proteomes" id="UP000663854">
    <property type="component" value="Unassembled WGS sequence"/>
</dbReference>
<dbReference type="AlphaFoldDB" id="A0A815UEW4"/>
<dbReference type="EMBL" id="CAJNOL010002609">
    <property type="protein sequence ID" value="CAF1516054.1"/>
    <property type="molecule type" value="Genomic_DNA"/>
</dbReference>
<name>A0A815UEW4_9BILA</name>
<accession>A0A815UEW4</accession>
<evidence type="ECO:0000256" key="1">
    <source>
        <dbReference type="SAM" id="SignalP"/>
    </source>
</evidence>
<evidence type="ECO:0000313" key="3">
    <source>
        <dbReference type="EMBL" id="CAF1516054.1"/>
    </source>
</evidence>
<protein>
    <submittedName>
        <fullName evidence="3">Uncharacterized protein</fullName>
    </submittedName>
</protein>
<dbReference type="PROSITE" id="PS51257">
    <property type="entry name" value="PROKAR_LIPOPROTEIN"/>
    <property type="match status" value="1"/>
</dbReference>
<reference evidence="3" key="1">
    <citation type="submission" date="2021-02" db="EMBL/GenBank/DDBJ databases">
        <authorList>
            <person name="Nowell W R."/>
        </authorList>
    </citation>
    <scope>NUCLEOTIDE SEQUENCE</scope>
</reference>
<evidence type="ECO:0000313" key="4">
    <source>
        <dbReference type="Proteomes" id="UP000663870"/>
    </source>
</evidence>